<dbReference type="InterPro" id="IPR050721">
    <property type="entry name" value="Trk_Ktr_HKT_K-transport"/>
</dbReference>
<evidence type="ECO:0000313" key="4">
    <source>
        <dbReference type="Proteomes" id="UP000199337"/>
    </source>
</evidence>
<proteinExistence type="predicted"/>
<dbReference type="InterPro" id="IPR006037">
    <property type="entry name" value="RCK_C"/>
</dbReference>
<dbReference type="EMBL" id="FOOX01000008">
    <property type="protein sequence ID" value="SFG72485.1"/>
    <property type="molecule type" value="Genomic_DNA"/>
</dbReference>
<dbReference type="GO" id="GO:0006813">
    <property type="term" value="P:potassium ion transport"/>
    <property type="evidence" value="ECO:0007669"/>
    <property type="project" value="InterPro"/>
</dbReference>
<dbReference type="GO" id="GO:0008324">
    <property type="term" value="F:monoatomic cation transmembrane transporter activity"/>
    <property type="evidence" value="ECO:0007669"/>
    <property type="project" value="InterPro"/>
</dbReference>
<organism evidence="3 4">
    <name type="scientific">Desulfotruncus arcticus DSM 17038</name>
    <dbReference type="NCBI Taxonomy" id="1121424"/>
    <lineage>
        <taxon>Bacteria</taxon>
        <taxon>Bacillati</taxon>
        <taxon>Bacillota</taxon>
        <taxon>Clostridia</taxon>
        <taxon>Eubacteriales</taxon>
        <taxon>Desulfallaceae</taxon>
        <taxon>Desulfotruncus</taxon>
    </lineage>
</organism>
<gene>
    <name evidence="3" type="ORF">SAMN05660649_02519</name>
</gene>
<dbReference type="STRING" id="341036.SAMN05660649_02519"/>
<dbReference type="Pfam" id="PF02254">
    <property type="entry name" value="TrkA_N"/>
    <property type="match status" value="1"/>
</dbReference>
<evidence type="ECO:0000259" key="1">
    <source>
        <dbReference type="PROSITE" id="PS51201"/>
    </source>
</evidence>
<feature type="domain" description="RCK C-terminal" evidence="2">
    <location>
        <begin position="135"/>
        <end position="217"/>
    </location>
</feature>
<reference evidence="4" key="1">
    <citation type="submission" date="2016-10" db="EMBL/GenBank/DDBJ databases">
        <authorList>
            <person name="Varghese N."/>
            <person name="Submissions S."/>
        </authorList>
    </citation>
    <scope>NUCLEOTIDE SEQUENCE [LARGE SCALE GENOMIC DNA]</scope>
    <source>
        <strain evidence="4">DSM 17038</strain>
    </source>
</reference>
<dbReference type="Proteomes" id="UP000199337">
    <property type="component" value="Unassembled WGS sequence"/>
</dbReference>
<dbReference type="RefSeq" id="WP_092471715.1">
    <property type="nucleotide sequence ID" value="NZ_FOOX01000008.1"/>
</dbReference>
<evidence type="ECO:0000313" key="3">
    <source>
        <dbReference type="EMBL" id="SFG72485.1"/>
    </source>
</evidence>
<dbReference type="InterPro" id="IPR036721">
    <property type="entry name" value="RCK_C_sf"/>
</dbReference>
<dbReference type="PROSITE" id="PS51201">
    <property type="entry name" value="RCK_N"/>
    <property type="match status" value="1"/>
</dbReference>
<dbReference type="PROSITE" id="PS51202">
    <property type="entry name" value="RCK_C"/>
    <property type="match status" value="1"/>
</dbReference>
<dbReference type="SUPFAM" id="SSF116726">
    <property type="entry name" value="TrkA C-terminal domain-like"/>
    <property type="match status" value="1"/>
</dbReference>
<sequence length="217" mass="23525">MKDKQFAVIGLGRFGTSLISELSRMGYDVLAIDNDENTVNAAIEIAAHAVQMDATDEQALKSIGIRNFDVVVVSIGEHIQASIMTTLILNELGVKKVVAKAQNTMHGKVLERIGARVIYPERDMAVKLARSMVSNNILDQIELSPDYSIMEMMAPNSFAGKSLVDIGVRNKLGVTVLAVRRGGDIIVAPTAAQLINEGDVLVALGKNEKLQRLIELE</sequence>
<dbReference type="InterPro" id="IPR036291">
    <property type="entry name" value="NAD(P)-bd_dom_sf"/>
</dbReference>
<dbReference type="SUPFAM" id="SSF51735">
    <property type="entry name" value="NAD(P)-binding Rossmann-fold domains"/>
    <property type="match status" value="1"/>
</dbReference>
<name>A0A1I2U5P2_9FIRM</name>
<protein>
    <submittedName>
        <fullName evidence="3">Trk system potassium uptake protein TrkA</fullName>
    </submittedName>
</protein>
<dbReference type="OrthoDB" id="9776294at2"/>
<dbReference type="InterPro" id="IPR003148">
    <property type="entry name" value="RCK_N"/>
</dbReference>
<dbReference type="PANTHER" id="PTHR43833">
    <property type="entry name" value="POTASSIUM CHANNEL PROTEIN 2-RELATED-RELATED"/>
    <property type="match status" value="1"/>
</dbReference>
<dbReference type="AlphaFoldDB" id="A0A1I2U5P2"/>
<feature type="domain" description="RCK N-terminal" evidence="1">
    <location>
        <begin position="3"/>
        <end position="120"/>
    </location>
</feature>
<dbReference type="PANTHER" id="PTHR43833:SF7">
    <property type="entry name" value="KTR SYSTEM POTASSIUM UPTAKE PROTEIN C"/>
    <property type="match status" value="1"/>
</dbReference>
<dbReference type="Gene3D" id="3.30.70.1450">
    <property type="entry name" value="Regulator of K+ conductance, C-terminal domain"/>
    <property type="match status" value="1"/>
</dbReference>
<dbReference type="Pfam" id="PF02080">
    <property type="entry name" value="TrkA_C"/>
    <property type="match status" value="1"/>
</dbReference>
<dbReference type="Gene3D" id="3.40.50.720">
    <property type="entry name" value="NAD(P)-binding Rossmann-like Domain"/>
    <property type="match status" value="1"/>
</dbReference>
<keyword evidence="4" id="KW-1185">Reference proteome</keyword>
<evidence type="ECO:0000259" key="2">
    <source>
        <dbReference type="PROSITE" id="PS51202"/>
    </source>
</evidence>
<accession>A0A1I2U5P2</accession>